<evidence type="ECO:0000313" key="2">
    <source>
        <dbReference type="EMBL" id="TDT31063.1"/>
    </source>
</evidence>
<dbReference type="RefSeq" id="WP_133755379.1">
    <property type="nucleotide sequence ID" value="NZ_CP171129.1"/>
</dbReference>
<keyword evidence="3" id="KW-1185">Reference proteome</keyword>
<dbReference type="SUPFAM" id="SSF47090">
    <property type="entry name" value="PGBD-like"/>
    <property type="match status" value="2"/>
</dbReference>
<dbReference type="InterPro" id="IPR007921">
    <property type="entry name" value="CHAP_dom"/>
</dbReference>
<dbReference type="Proteomes" id="UP000295371">
    <property type="component" value="Unassembled WGS sequence"/>
</dbReference>
<reference evidence="2 3" key="1">
    <citation type="submission" date="2019-03" db="EMBL/GenBank/DDBJ databases">
        <title>Genomic Encyclopedia of Archaeal and Bacterial Type Strains, Phase II (KMG-II): from individual species to whole genera.</title>
        <authorList>
            <person name="Goeker M."/>
        </authorList>
    </citation>
    <scope>NUCLEOTIDE SEQUENCE [LARGE SCALE GENOMIC DNA]</scope>
    <source>
        <strain evidence="2 3">DSM 24323</strain>
    </source>
</reference>
<evidence type="ECO:0000313" key="3">
    <source>
        <dbReference type="Proteomes" id="UP000295371"/>
    </source>
</evidence>
<comment type="caution">
    <text evidence="2">The sequence shown here is derived from an EMBL/GenBank/DDBJ whole genome shotgun (WGS) entry which is preliminary data.</text>
</comment>
<gene>
    <name evidence="2" type="ORF">CLV29_2475</name>
</gene>
<keyword evidence="2" id="KW-0378">Hydrolase</keyword>
<dbReference type="Gene3D" id="3.90.1720.10">
    <property type="entry name" value="endopeptidase domain like (from Nostoc punctiforme)"/>
    <property type="match status" value="1"/>
</dbReference>
<feature type="domain" description="Peptidase C51" evidence="1">
    <location>
        <begin position="213"/>
        <end position="343"/>
    </location>
</feature>
<sequence length="345" mass="35480">MTNHPTSTHRSGTYLQRVGATAVPLLAAGLLVAGPLPAATAAPAPTEVTAAAADDFRVEESSSTADVKALQYLLNATGADLEVDGKFGSATTAAVEKFQSGEDLEVDGVAGPKTMAALTASPADDSAEAETVKAAQVLLNAAGADLEVDGKFGSATSTAVKKFQSGADISASGTVDAATWKALFTAEPSGGSGGLTEGERDDVLATASAELGVPEGPEADKYFYGDWSYLSGSVDQWCAGFVSYVTEKQLDLQPHNSVRVEEYVDYAEAGDGLVVTQDPGPGDLIAFDWDSDGTWNHIGIVKQVGVDGAVTTIEGNTEGPSGSDEVAERDRTENGSYDVVYLAIK</sequence>
<dbReference type="AlphaFoldDB" id="A0A4R7J3W9"/>
<dbReference type="InterPro" id="IPR036366">
    <property type="entry name" value="PGBDSf"/>
</dbReference>
<dbReference type="OrthoDB" id="3730981at2"/>
<dbReference type="Pfam" id="PF01471">
    <property type="entry name" value="PG_binding_1"/>
    <property type="match status" value="2"/>
</dbReference>
<dbReference type="SUPFAM" id="SSF54001">
    <property type="entry name" value="Cysteine proteinases"/>
    <property type="match status" value="1"/>
</dbReference>
<dbReference type="EMBL" id="SOAW01000002">
    <property type="protein sequence ID" value="TDT31063.1"/>
    <property type="molecule type" value="Genomic_DNA"/>
</dbReference>
<organism evidence="2 3">
    <name type="scientific">Naumannella halotolerans</name>
    <dbReference type="NCBI Taxonomy" id="993414"/>
    <lineage>
        <taxon>Bacteria</taxon>
        <taxon>Bacillati</taxon>
        <taxon>Actinomycetota</taxon>
        <taxon>Actinomycetes</taxon>
        <taxon>Propionibacteriales</taxon>
        <taxon>Propionibacteriaceae</taxon>
        <taxon>Naumannella</taxon>
    </lineage>
</organism>
<dbReference type="InterPro" id="IPR036365">
    <property type="entry name" value="PGBD-like_sf"/>
</dbReference>
<dbReference type="PROSITE" id="PS50911">
    <property type="entry name" value="CHAP"/>
    <property type="match status" value="1"/>
</dbReference>
<proteinExistence type="predicted"/>
<name>A0A4R7J3W9_9ACTN</name>
<dbReference type="Gene3D" id="1.10.101.10">
    <property type="entry name" value="PGBD-like superfamily/PGBD"/>
    <property type="match status" value="2"/>
</dbReference>
<evidence type="ECO:0000259" key="1">
    <source>
        <dbReference type="PROSITE" id="PS50911"/>
    </source>
</evidence>
<dbReference type="Pfam" id="PF05257">
    <property type="entry name" value="CHAP"/>
    <property type="match status" value="1"/>
</dbReference>
<dbReference type="GO" id="GO:0016787">
    <property type="term" value="F:hydrolase activity"/>
    <property type="evidence" value="ECO:0007669"/>
    <property type="project" value="UniProtKB-KW"/>
</dbReference>
<dbReference type="InterPro" id="IPR002477">
    <property type="entry name" value="Peptidoglycan-bd-like"/>
</dbReference>
<accession>A0A4R7J3W9</accession>
<dbReference type="InterPro" id="IPR038765">
    <property type="entry name" value="Papain-like_cys_pep_sf"/>
</dbReference>
<protein>
    <submittedName>
        <fullName evidence="2">Peptidoglycan hydrolase-like protein with peptidoglycan-binding domain</fullName>
    </submittedName>
</protein>